<evidence type="ECO:0000313" key="5">
    <source>
        <dbReference type="Proteomes" id="UP000199107"/>
    </source>
</evidence>
<protein>
    <submittedName>
        <fullName evidence="4">Gamma-glutamyl cyclotransferase, AIG2-like</fullName>
    </submittedName>
</protein>
<dbReference type="Pfam" id="PF06094">
    <property type="entry name" value="GGACT"/>
    <property type="match status" value="1"/>
</dbReference>
<keyword evidence="1" id="KW-0456">Lyase</keyword>
<evidence type="ECO:0000259" key="3">
    <source>
        <dbReference type="Pfam" id="PF06094"/>
    </source>
</evidence>
<name>A0A1G9H400_9GAMM</name>
<dbReference type="InterPro" id="IPR013024">
    <property type="entry name" value="GGCT-like"/>
</dbReference>
<proteinExistence type="predicted"/>
<dbReference type="EMBL" id="FNGH01000002">
    <property type="protein sequence ID" value="SDL07651.1"/>
    <property type="molecule type" value="Genomic_DNA"/>
</dbReference>
<keyword evidence="4" id="KW-0808">Transferase</keyword>
<dbReference type="Gene3D" id="3.10.490.10">
    <property type="entry name" value="Gamma-glutamyl cyclotransferase-like"/>
    <property type="match status" value="1"/>
</dbReference>
<accession>A0A1G9H400</accession>
<dbReference type="InterPro" id="IPR017939">
    <property type="entry name" value="G-Glutamylcylcotransferase"/>
</dbReference>
<evidence type="ECO:0000256" key="1">
    <source>
        <dbReference type="ARBA" id="ARBA00023239"/>
    </source>
</evidence>
<evidence type="ECO:0000313" key="4">
    <source>
        <dbReference type="EMBL" id="SDL07651.1"/>
    </source>
</evidence>
<dbReference type="PANTHER" id="PTHR12935">
    <property type="entry name" value="GAMMA-GLUTAMYLCYCLOTRANSFERASE"/>
    <property type="match status" value="1"/>
</dbReference>
<dbReference type="InterPro" id="IPR009288">
    <property type="entry name" value="AIG2-like_dom"/>
</dbReference>
<organism evidence="4 5">
    <name type="scientific">Franzmannia pantelleriensis</name>
    <dbReference type="NCBI Taxonomy" id="48727"/>
    <lineage>
        <taxon>Bacteria</taxon>
        <taxon>Pseudomonadati</taxon>
        <taxon>Pseudomonadota</taxon>
        <taxon>Gammaproteobacteria</taxon>
        <taxon>Oceanospirillales</taxon>
        <taxon>Halomonadaceae</taxon>
        <taxon>Franzmannia</taxon>
    </lineage>
</organism>
<dbReference type="SUPFAM" id="SSF110857">
    <property type="entry name" value="Gamma-glutamyl cyclotransferase-like"/>
    <property type="match status" value="1"/>
</dbReference>
<feature type="active site" description="Proton acceptor" evidence="2">
    <location>
        <position position="80"/>
    </location>
</feature>
<dbReference type="InterPro" id="IPR036568">
    <property type="entry name" value="GGCT-like_sf"/>
</dbReference>
<evidence type="ECO:0000256" key="2">
    <source>
        <dbReference type="PIRSR" id="PIRSR617939-1"/>
    </source>
</evidence>
<gene>
    <name evidence="4" type="ORF">SAMN05192555_102342</name>
</gene>
<sequence length="166" mass="18440">MAYYFAYGSNMNPSRVEARIGTTRRALPGTLLDHALRFDKASRIPGIAHANVASQPGERVEGALFELMSPQQIELMDPFEGVPHDYQRQRRDIITHQGVIEAWVYIAVPERVRSALKPAREYLAHLLAGEAFLSADYHARLRQVDAVEGLDAATLAVLGLYAATPR</sequence>
<feature type="domain" description="Gamma-glutamylcyclotransferase AIG2-like" evidence="3">
    <location>
        <begin position="4"/>
        <end position="109"/>
    </location>
</feature>
<dbReference type="CDD" id="cd06661">
    <property type="entry name" value="GGCT_like"/>
    <property type="match status" value="1"/>
</dbReference>
<dbReference type="OrthoDB" id="5401862at2"/>
<dbReference type="RefSeq" id="WP_089657189.1">
    <property type="nucleotide sequence ID" value="NZ_FNGH01000002.1"/>
</dbReference>
<dbReference type="GO" id="GO:0016740">
    <property type="term" value="F:transferase activity"/>
    <property type="evidence" value="ECO:0007669"/>
    <property type="project" value="UniProtKB-KW"/>
</dbReference>
<dbReference type="GO" id="GO:0003839">
    <property type="term" value="F:gamma-glutamylcyclotransferase activity"/>
    <property type="evidence" value="ECO:0007669"/>
    <property type="project" value="InterPro"/>
</dbReference>
<keyword evidence="5" id="KW-1185">Reference proteome</keyword>
<dbReference type="PANTHER" id="PTHR12935:SF0">
    <property type="entry name" value="GAMMA-GLUTAMYLCYCLOTRANSFERASE"/>
    <property type="match status" value="1"/>
</dbReference>
<dbReference type="Proteomes" id="UP000199107">
    <property type="component" value="Unassembled WGS sequence"/>
</dbReference>
<dbReference type="STRING" id="48727.SAMN05192555_102342"/>
<reference evidence="5" key="1">
    <citation type="submission" date="2016-10" db="EMBL/GenBank/DDBJ databases">
        <authorList>
            <person name="Varghese N."/>
            <person name="Submissions S."/>
        </authorList>
    </citation>
    <scope>NUCLEOTIDE SEQUENCE [LARGE SCALE GENOMIC DNA]</scope>
    <source>
        <strain evidence="5">AAP</strain>
    </source>
</reference>
<dbReference type="AlphaFoldDB" id="A0A1G9H400"/>